<accession>A0A1L6TEA1</accession>
<feature type="compositionally biased region" description="Polar residues" evidence="2">
    <location>
        <begin position="82"/>
        <end position="93"/>
    </location>
</feature>
<dbReference type="Pfam" id="PF04338">
    <property type="entry name" value="DUF481"/>
    <property type="match status" value="1"/>
</dbReference>
<organism evidence="4 5">
    <name type="scientific">Piscirickettsia salmonis</name>
    <dbReference type="NCBI Taxonomy" id="1238"/>
    <lineage>
        <taxon>Bacteria</taxon>
        <taxon>Pseudomonadati</taxon>
        <taxon>Pseudomonadota</taxon>
        <taxon>Gammaproteobacteria</taxon>
        <taxon>Thiotrichales</taxon>
        <taxon>Piscirickettsiaceae</taxon>
        <taxon>Piscirickettsia</taxon>
    </lineage>
</organism>
<dbReference type="Proteomes" id="UP000029558">
    <property type="component" value="Chromosome"/>
</dbReference>
<evidence type="ECO:0000313" key="4">
    <source>
        <dbReference type="EMBL" id="ALB23780.1"/>
    </source>
</evidence>
<name>A0A1L6TEA1_PISSA</name>
<feature type="region of interest" description="Disordered" evidence="2">
    <location>
        <begin position="66"/>
        <end position="109"/>
    </location>
</feature>
<evidence type="ECO:0000313" key="5">
    <source>
        <dbReference type="Proteomes" id="UP000029558"/>
    </source>
</evidence>
<dbReference type="RefSeq" id="WP_017377110.1">
    <property type="nucleotide sequence ID" value="NZ_CP012508.1"/>
</dbReference>
<evidence type="ECO:0000256" key="1">
    <source>
        <dbReference type="SAM" id="Coils"/>
    </source>
</evidence>
<dbReference type="EMBL" id="CP012508">
    <property type="protein sequence ID" value="ALB23780.1"/>
    <property type="molecule type" value="Genomic_DNA"/>
</dbReference>
<sequence>MKQVATASATVGLVMVAVGSLSFAATAVNGDDIKSLEAKIADQEKALANSQQQLATMKDALTKSGELPAEATEQSADRTSKDANSSAVSQSDTETTEKQADSIQAAAPSPTTAAPAVVAVSRWKGTSLGLGATINTGDNSSQKLNGVLNLKYTALPWEYSAKVDPQYQHSSDQGVSTSKYNVILAANYYFSPKNFIYNNFTYTYDKFDGNDYYWNYSSGYGRTLYQGPEVTITGQVGPGYVQRKIQDSGEVQRLLSLNTMGRLDWQINDKTVFSQILTPVYTTDLTTVTTSTALTTQLIGNLGLQVQFDTKYLSNVTSSARRFTTTTSLNLLYSFA</sequence>
<evidence type="ECO:0000256" key="3">
    <source>
        <dbReference type="SAM" id="SignalP"/>
    </source>
</evidence>
<reference evidence="4 5" key="1">
    <citation type="journal article" date="2014" name="Genome Announc.">
        <title>Comparative Genome Analysis of Two Isolates of the Fish Pathogen Piscirickettsia salmonis from Different Hosts Reveals Major Differences in Virulence-Associated Secretion Systems.</title>
        <authorList>
            <person name="Bohle H."/>
            <person name="Henriquez P."/>
            <person name="Grothusen H."/>
            <person name="Navas E."/>
            <person name="Sandoval A."/>
            <person name="Bustamante F."/>
            <person name="Bustos P."/>
            <person name="Mancilla M."/>
        </authorList>
    </citation>
    <scope>NUCLEOTIDE SEQUENCE [LARGE SCALE GENOMIC DNA]</scope>
    <source>
        <strain evidence="5">B1-32597</strain>
    </source>
</reference>
<feature type="chain" id="PRO_5043881821" evidence="3">
    <location>
        <begin position="28"/>
        <end position="336"/>
    </location>
</feature>
<gene>
    <name evidence="4" type="ORF">KU39_2604</name>
</gene>
<proteinExistence type="predicted"/>
<feature type="coiled-coil region" evidence="1">
    <location>
        <begin position="33"/>
        <end position="60"/>
    </location>
</feature>
<protein>
    <submittedName>
        <fullName evidence="4">Membrane protein</fullName>
    </submittedName>
</protein>
<feature type="signal peptide" evidence="3">
    <location>
        <begin position="1"/>
        <end position="27"/>
    </location>
</feature>
<dbReference type="InterPro" id="IPR007433">
    <property type="entry name" value="DUF481"/>
</dbReference>
<keyword evidence="1" id="KW-0175">Coiled coil</keyword>
<dbReference type="AlphaFoldDB" id="A0A1L6TEA1"/>
<keyword evidence="3" id="KW-0732">Signal</keyword>
<dbReference type="OrthoDB" id="5292716at2"/>
<evidence type="ECO:0000256" key="2">
    <source>
        <dbReference type="SAM" id="MobiDB-lite"/>
    </source>
</evidence>